<protein>
    <submittedName>
        <fullName evidence="2">BofC C-terminal domain-containing protein</fullName>
    </submittedName>
</protein>
<comment type="caution">
    <text evidence="2">The sequence shown here is derived from an EMBL/GenBank/DDBJ whole genome shotgun (WGS) entry which is preliminary data.</text>
</comment>
<accession>A0ABS5C5X1</accession>
<dbReference type="EMBL" id="JAGKSP010000001">
    <property type="protein sequence ID" value="MBP3961388.1"/>
    <property type="molecule type" value="Genomic_DNA"/>
</dbReference>
<keyword evidence="3" id="KW-1185">Reference proteome</keyword>
<proteinExistence type="predicted"/>
<name>A0ABS5C5X1_9BACL</name>
<gene>
    <name evidence="2" type="ORF">I8J30_01590</name>
</gene>
<dbReference type="RefSeq" id="WP_210654798.1">
    <property type="nucleotide sequence ID" value="NZ_JAGKSP010000001.1"/>
</dbReference>
<evidence type="ECO:0000313" key="2">
    <source>
        <dbReference type="EMBL" id="MBP3961388.1"/>
    </source>
</evidence>
<reference evidence="2 3" key="1">
    <citation type="submission" date="2021-04" db="EMBL/GenBank/DDBJ databases">
        <title>Paenibacillus sp. DLE-14 whole genome sequence.</title>
        <authorList>
            <person name="Ham Y.J."/>
        </authorList>
    </citation>
    <scope>NUCLEOTIDE SEQUENCE [LARGE SCALE GENOMIC DNA]</scope>
    <source>
        <strain evidence="2 3">DLE-14</strain>
    </source>
</reference>
<dbReference type="InterPro" id="IPR015050">
    <property type="entry name" value="BofC_C"/>
</dbReference>
<evidence type="ECO:0000313" key="3">
    <source>
        <dbReference type="Proteomes" id="UP000673394"/>
    </source>
</evidence>
<dbReference type="InterPro" id="IPR038117">
    <property type="entry name" value="BofC_C_sf"/>
</dbReference>
<dbReference type="Proteomes" id="UP000673394">
    <property type="component" value="Unassembled WGS sequence"/>
</dbReference>
<dbReference type="Pfam" id="PF08955">
    <property type="entry name" value="BofC_C"/>
    <property type="match status" value="1"/>
</dbReference>
<sequence>MEFSLWKKIKKKLLRNRRPMWQLGCLLAVTLLSLTSVRSVQAMKQGNPPSRSVIDVLASPSEQVTVKLHRIFLCGEEKSTLGQMTSKEALRLLKGHPEWTAVLDTESAVVMEQRIDDLSESCKHNGYISMDKAGNLTLFDGSPKKEKVLRTFFQLDVNYMESSLPKERIEELVNGIRITDKDEYNSVLSTFSDYAVDRTEKVMKRDF</sequence>
<organism evidence="2 3">
    <name type="scientific">Paenibacillus lignilyticus</name>
    <dbReference type="NCBI Taxonomy" id="1172615"/>
    <lineage>
        <taxon>Bacteria</taxon>
        <taxon>Bacillati</taxon>
        <taxon>Bacillota</taxon>
        <taxon>Bacilli</taxon>
        <taxon>Bacillales</taxon>
        <taxon>Paenibacillaceae</taxon>
        <taxon>Paenibacillus</taxon>
    </lineage>
</organism>
<dbReference type="Gene3D" id="3.30.70.1740">
    <property type="entry name" value="Bypass-of-forespore C, C-terminal domain"/>
    <property type="match status" value="1"/>
</dbReference>
<feature type="domain" description="Bypass of forespore C C-terminal" evidence="1">
    <location>
        <begin position="116"/>
        <end position="192"/>
    </location>
</feature>
<evidence type="ECO:0000259" key="1">
    <source>
        <dbReference type="Pfam" id="PF08955"/>
    </source>
</evidence>